<dbReference type="AlphaFoldDB" id="A0A9R0JTS8"/>
<organism evidence="1 2">
    <name type="scientific">Spinacia oleracea</name>
    <name type="common">Spinach</name>
    <dbReference type="NCBI Taxonomy" id="3562"/>
    <lineage>
        <taxon>Eukaryota</taxon>
        <taxon>Viridiplantae</taxon>
        <taxon>Streptophyta</taxon>
        <taxon>Embryophyta</taxon>
        <taxon>Tracheophyta</taxon>
        <taxon>Spermatophyta</taxon>
        <taxon>Magnoliopsida</taxon>
        <taxon>eudicotyledons</taxon>
        <taxon>Gunneridae</taxon>
        <taxon>Pentapetalae</taxon>
        <taxon>Caryophyllales</taxon>
        <taxon>Chenopodiaceae</taxon>
        <taxon>Chenopodioideae</taxon>
        <taxon>Anserineae</taxon>
        <taxon>Spinacia</taxon>
    </lineage>
</organism>
<dbReference type="RefSeq" id="XP_021846836.1">
    <property type="nucleotide sequence ID" value="XM_021991144.2"/>
</dbReference>
<proteinExistence type="predicted"/>
<reference evidence="1" key="1">
    <citation type="journal article" date="2021" name="Nat. Commun.">
        <title>Genomic analyses provide insights into spinach domestication and the genetic basis of agronomic traits.</title>
        <authorList>
            <person name="Cai X."/>
            <person name="Sun X."/>
            <person name="Xu C."/>
            <person name="Sun H."/>
            <person name="Wang X."/>
            <person name="Ge C."/>
            <person name="Zhang Z."/>
            <person name="Wang Q."/>
            <person name="Fei Z."/>
            <person name="Jiao C."/>
            <person name="Wang Q."/>
        </authorList>
    </citation>
    <scope>NUCLEOTIDE SEQUENCE [LARGE SCALE GENOMIC DNA]</scope>
    <source>
        <strain evidence="1">cv. Varoflay</strain>
    </source>
</reference>
<dbReference type="Proteomes" id="UP000813463">
    <property type="component" value="Chromosome 4"/>
</dbReference>
<evidence type="ECO:0000313" key="1">
    <source>
        <dbReference type="Proteomes" id="UP000813463"/>
    </source>
</evidence>
<dbReference type="OrthoDB" id="767245at2759"/>
<gene>
    <name evidence="2" type="primary">LOC110786592</name>
</gene>
<sequence length="203" mass="23040">MEACMIECSKKLALWCTITFKPIMTHEELEPIMATLGFMVQSETPCVNGVVWKEYTHPSGGCQNLSLLSPPPKVKLPSHLINGRHRIDGLHVYTYHAFIKGVKFYLGMDDISNLFHVRGMPLQPMSDRNKKFRRMEEDESVFIYKEGTLDQSAYSLYQLDKNNVNSSNNDEHKSIHIRDKGSNITIGNVIPLKDIIGFKGLAP</sequence>
<dbReference type="GeneID" id="110786592"/>
<accession>A0A9R0JTS8</accession>
<keyword evidence="1" id="KW-1185">Reference proteome</keyword>
<dbReference type="KEGG" id="soe:110786592"/>
<name>A0A9R0JTS8_SPIOL</name>
<reference evidence="2" key="2">
    <citation type="submission" date="2025-08" db="UniProtKB">
        <authorList>
            <consortium name="RefSeq"/>
        </authorList>
    </citation>
    <scope>IDENTIFICATION</scope>
    <source>
        <tissue evidence="2">Leaf</tissue>
    </source>
</reference>
<evidence type="ECO:0000313" key="2">
    <source>
        <dbReference type="RefSeq" id="XP_021846836.1"/>
    </source>
</evidence>
<protein>
    <submittedName>
        <fullName evidence="2">Uncharacterized protein</fullName>
    </submittedName>
</protein>